<proteinExistence type="predicted"/>
<dbReference type="KEGG" id="hprf:HLPR_01670"/>
<dbReference type="EMBL" id="AP028654">
    <property type="protein sequence ID" value="BEP27836.1"/>
    <property type="molecule type" value="Genomic_DNA"/>
</dbReference>
<dbReference type="Proteomes" id="UP001321786">
    <property type="component" value="Chromosome"/>
</dbReference>
<name>A0AAU9E0N6_9FIRM</name>
<keyword evidence="2" id="KW-1185">Reference proteome</keyword>
<dbReference type="RefSeq" id="WP_338536199.1">
    <property type="nucleotide sequence ID" value="NZ_AP028654.1"/>
</dbReference>
<protein>
    <submittedName>
        <fullName evidence="1">Uncharacterized protein</fullName>
    </submittedName>
</protein>
<organism evidence="1 2">
    <name type="scientific">Helicovermis profundi</name>
    <dbReference type="NCBI Taxonomy" id="3065157"/>
    <lineage>
        <taxon>Bacteria</taxon>
        <taxon>Bacillati</taxon>
        <taxon>Bacillota</taxon>
        <taxon>Clostridia</taxon>
        <taxon>Helicovermis</taxon>
    </lineage>
</organism>
<evidence type="ECO:0000313" key="2">
    <source>
        <dbReference type="Proteomes" id="UP001321786"/>
    </source>
</evidence>
<evidence type="ECO:0000313" key="1">
    <source>
        <dbReference type="EMBL" id="BEP27836.1"/>
    </source>
</evidence>
<accession>A0AAU9E0N6</accession>
<reference evidence="1 2" key="1">
    <citation type="submission" date="2023-08" db="EMBL/GenBank/DDBJ databases">
        <title>Helicovermis profunda gen. nov., sp. nov., a novel mesophilic, fermentative bacterium within the Bacillota from a deep-sea hydrothermal vent chimney.</title>
        <authorList>
            <person name="Miyazaki U."/>
            <person name="Mizutani D."/>
            <person name="Hashimoto Y."/>
            <person name="Tame A."/>
            <person name="Sawayama S."/>
            <person name="Miyazaki J."/>
            <person name="Takai K."/>
            <person name="Nakagawa S."/>
        </authorList>
    </citation>
    <scope>NUCLEOTIDE SEQUENCE [LARGE SCALE GENOMIC DNA]</scope>
    <source>
        <strain evidence="1 2">S502</strain>
    </source>
</reference>
<dbReference type="AlphaFoldDB" id="A0AAU9E0N6"/>
<gene>
    <name evidence="1" type="ORF">HLPR_01670</name>
</gene>
<sequence length="55" mass="6409">MYEEKWRETIIDPNAIELPDFIQVKEVLGYPYAANDVFNIRCIVDGIGKDCVLKY</sequence>